<reference evidence="2" key="1">
    <citation type="submission" date="2022-11" db="UniProtKB">
        <authorList>
            <consortium name="WormBaseParasite"/>
        </authorList>
    </citation>
    <scope>IDENTIFICATION</scope>
</reference>
<proteinExistence type="predicted"/>
<keyword evidence="1" id="KW-1185">Reference proteome</keyword>
<dbReference type="Proteomes" id="UP000887565">
    <property type="component" value="Unplaced"/>
</dbReference>
<evidence type="ECO:0000313" key="2">
    <source>
        <dbReference type="WBParaSite" id="nRc.2.0.1.t27614-RA"/>
    </source>
</evidence>
<dbReference type="AlphaFoldDB" id="A0A915JN05"/>
<protein>
    <submittedName>
        <fullName evidence="2">Uncharacterized protein</fullName>
    </submittedName>
</protein>
<dbReference type="WBParaSite" id="nRc.2.0.1.t27614-RA">
    <property type="protein sequence ID" value="nRc.2.0.1.t27614-RA"/>
    <property type="gene ID" value="nRc.2.0.1.g27614"/>
</dbReference>
<accession>A0A915JN05</accession>
<organism evidence="1 2">
    <name type="scientific">Romanomermis culicivorax</name>
    <name type="common">Nematode worm</name>
    <dbReference type="NCBI Taxonomy" id="13658"/>
    <lineage>
        <taxon>Eukaryota</taxon>
        <taxon>Metazoa</taxon>
        <taxon>Ecdysozoa</taxon>
        <taxon>Nematoda</taxon>
        <taxon>Enoplea</taxon>
        <taxon>Dorylaimia</taxon>
        <taxon>Mermithida</taxon>
        <taxon>Mermithoidea</taxon>
        <taxon>Mermithidae</taxon>
        <taxon>Romanomermis</taxon>
    </lineage>
</organism>
<name>A0A915JN05_ROMCU</name>
<evidence type="ECO:0000313" key="1">
    <source>
        <dbReference type="Proteomes" id="UP000887565"/>
    </source>
</evidence>
<sequence length="226" mass="26274">MATISRFIKFTVPNLARHKFLIYDLLFHCRVFEPFDRKLCSKASEDYDNDVLANADHELFGRKPKSAQLNSDYNFSSEIPSKKSDEILPFIRFKEHEHYRNFSSYIFAKKLGEVESAEDFVPHKKIYSTIKDINVLLNVPVACKHFNNGQFPNEKSMLNWIRAIDFGLEQRCITPFGLSIALFSFARLLKDHLDNDKLLSVVGCDRLTTWFQFALKDHNSPSVRNT</sequence>